<dbReference type="PIRSF" id="PIRSF000428">
    <property type="entry name" value="P_Ac_trans"/>
    <property type="match status" value="1"/>
</dbReference>
<dbReference type="Gene3D" id="3.40.718.10">
    <property type="entry name" value="Isopropylmalate Dehydrogenase"/>
    <property type="match status" value="1"/>
</dbReference>
<keyword evidence="3 5" id="KW-0012">Acyltransferase</keyword>
<dbReference type="AlphaFoldDB" id="A0A060QH99"/>
<organism evidence="5 6">
    <name type="scientific">Asaia bogorensis</name>
    <dbReference type="NCBI Taxonomy" id="91915"/>
    <lineage>
        <taxon>Bacteria</taxon>
        <taxon>Pseudomonadati</taxon>
        <taxon>Pseudomonadota</taxon>
        <taxon>Alphaproteobacteria</taxon>
        <taxon>Acetobacterales</taxon>
        <taxon>Acetobacteraceae</taxon>
        <taxon>Asaia</taxon>
    </lineage>
</organism>
<protein>
    <submittedName>
        <fullName evidence="5">Phosphate acetyltransferase</fullName>
        <ecNumber evidence="5">2.3.1.8</ecNumber>
    </submittedName>
</protein>
<reference evidence="5 6" key="2">
    <citation type="journal article" date="2014" name="PLoS ONE">
        <title>Evolution of mitochondria reconstructed from the energy metabolism of living bacteria.</title>
        <authorList>
            <person name="Degli Esposti M."/>
            <person name="Chouaia B."/>
            <person name="Comandatore F."/>
            <person name="Crotti E."/>
            <person name="Sassera D."/>
            <person name="Lievens P.M."/>
            <person name="Daffonchio D."/>
            <person name="Bandi C."/>
        </authorList>
    </citation>
    <scope>NUCLEOTIDE SEQUENCE [LARGE SCALE GENOMIC DNA]</scope>
    <source>
        <strain evidence="5 6">SF2.1</strain>
    </source>
</reference>
<dbReference type="InterPro" id="IPR050500">
    <property type="entry name" value="Phos_Acetyltrans/Butyryltrans"/>
</dbReference>
<dbReference type="PANTHER" id="PTHR43356:SF2">
    <property type="entry name" value="PHOSPHATE ACETYLTRANSFERASE"/>
    <property type="match status" value="1"/>
</dbReference>
<accession>A0A060QH99</accession>
<dbReference type="PANTHER" id="PTHR43356">
    <property type="entry name" value="PHOSPHATE ACETYLTRANSFERASE"/>
    <property type="match status" value="1"/>
</dbReference>
<evidence type="ECO:0000259" key="4">
    <source>
        <dbReference type="Pfam" id="PF01515"/>
    </source>
</evidence>
<evidence type="ECO:0000313" key="5">
    <source>
        <dbReference type="EMBL" id="CDG40305.1"/>
    </source>
</evidence>
<reference evidence="5 6" key="1">
    <citation type="journal article" date="2014" name="Genome Biol. Evol.">
        <title>Acetic acid bacteria genomes reveal functional traits for adaptation to life in insect guts.</title>
        <authorList>
            <person name="Chouaia B."/>
            <person name="Gaiarsa S."/>
            <person name="Crotti E."/>
            <person name="Comandatore F."/>
            <person name="Degli Esposti M."/>
            <person name="Ricci I."/>
            <person name="Alma A."/>
            <person name="Favia G."/>
            <person name="Bandi C."/>
            <person name="Daffonchio D."/>
        </authorList>
    </citation>
    <scope>NUCLEOTIDE SEQUENCE [LARGE SCALE GENOMIC DNA]</scope>
    <source>
        <strain evidence="5 6">SF2.1</strain>
    </source>
</reference>
<dbReference type="eggNOG" id="COG0280">
    <property type="taxonomic scope" value="Bacteria"/>
</dbReference>
<dbReference type="Pfam" id="PF01515">
    <property type="entry name" value="PTA_PTB"/>
    <property type="match status" value="1"/>
</dbReference>
<sequence>MTTVLTPASCTRRTIFDGMIARAAGLGAVPYAIVWPCEGHALAGAIEAARHGVLEPVLIGDPALIASAAQEAGLSVASCRIVEAETPERAVQVAIGLVHAGEVQGLAKGSLHTDTLMHGVVAQESGLRTSRRMSHVFMVTVAGRTDSLFVTDAAINITPDLVTKRHIVQNAIDLHHGLGYGAPRVAILSAVETINPRIQGTLDAACLSKMAERGEITGAVLDGPLAMDGAVDPQAAAIKKLTSPVAGRAQILVVPDLEAGNIVVKALSFLGQASSGGIVLGAKVPILLTSRADTIEARLDSAALCALYARHLKSLSVA</sequence>
<dbReference type="EC" id="2.3.1.8" evidence="5"/>
<dbReference type="NCBIfam" id="NF006045">
    <property type="entry name" value="PRK08190.1"/>
    <property type="match status" value="1"/>
</dbReference>
<evidence type="ECO:0000256" key="1">
    <source>
        <dbReference type="ARBA" id="ARBA00005656"/>
    </source>
</evidence>
<dbReference type="SUPFAM" id="SSF53659">
    <property type="entry name" value="Isocitrate/Isopropylmalate dehydrogenase-like"/>
    <property type="match status" value="1"/>
</dbReference>
<evidence type="ECO:0000313" key="6">
    <source>
        <dbReference type="Proteomes" id="UP000027583"/>
    </source>
</evidence>
<dbReference type="RefSeq" id="WP_023978915.1">
    <property type="nucleotide sequence ID" value="NZ_CBLX010000015.1"/>
</dbReference>
<comment type="similarity">
    <text evidence="1">Belongs to the phosphate acetyltransferase and butyryltransferase family.</text>
</comment>
<feature type="domain" description="Phosphate acetyl/butaryl transferase" evidence="4">
    <location>
        <begin position="91"/>
        <end position="305"/>
    </location>
</feature>
<name>A0A060QH99_9PROT</name>
<dbReference type="InterPro" id="IPR012147">
    <property type="entry name" value="P_Ac_Bu_trans"/>
</dbReference>
<comment type="caution">
    <text evidence="5">The sequence shown here is derived from an EMBL/GenBank/DDBJ whole genome shotgun (WGS) entry which is preliminary data.</text>
</comment>
<dbReference type="EMBL" id="CBLX010000015">
    <property type="protein sequence ID" value="CDG40305.1"/>
    <property type="molecule type" value="Genomic_DNA"/>
</dbReference>
<dbReference type="Proteomes" id="UP000027583">
    <property type="component" value="Unassembled WGS sequence"/>
</dbReference>
<evidence type="ECO:0000256" key="2">
    <source>
        <dbReference type="ARBA" id="ARBA00022679"/>
    </source>
</evidence>
<keyword evidence="2 5" id="KW-0808">Transferase</keyword>
<proteinExistence type="inferred from homology"/>
<dbReference type="GO" id="GO:0008959">
    <property type="term" value="F:phosphate acetyltransferase activity"/>
    <property type="evidence" value="ECO:0007669"/>
    <property type="project" value="UniProtKB-EC"/>
</dbReference>
<evidence type="ECO:0000256" key="3">
    <source>
        <dbReference type="ARBA" id="ARBA00023315"/>
    </source>
</evidence>
<dbReference type="InterPro" id="IPR002505">
    <property type="entry name" value="PTA_PTB"/>
</dbReference>
<gene>
    <name evidence="5" type="ORF">ASAP_2260</name>
</gene>